<evidence type="ECO:0000256" key="1">
    <source>
        <dbReference type="SAM" id="MobiDB-lite"/>
    </source>
</evidence>
<gene>
    <name evidence="3" type="ORF">GDO81_000155</name>
</gene>
<proteinExistence type="predicted"/>
<dbReference type="Pfam" id="PF10545">
    <property type="entry name" value="MADF_DNA_bdg"/>
    <property type="match status" value="1"/>
</dbReference>
<feature type="region of interest" description="Disordered" evidence="1">
    <location>
        <begin position="199"/>
        <end position="230"/>
    </location>
</feature>
<dbReference type="InterPro" id="IPR006578">
    <property type="entry name" value="MADF-dom"/>
</dbReference>
<keyword evidence="4" id="KW-1185">Reference proteome</keyword>
<sequence length="407" mass="46188">MAATEFGGGAWPIEYATYFEKLPHLKTEKVSLGERLPSPGPRSNTSNFYIKNALQVKARPQLWDKTYKDYSDNQKRENLWHEICREMDSRWPSLPSREKWRLEEDLRKRWRSCRDRFRKDLAIKEKSGSSPTNRRPYQHFDELMFLAPTRSLRSTQGNFVDEDSSQTHGTDMEDESLTMSQGMEQDNVPFEEDLLSPVVEESPTPQPEESQPIAQRTRAVRRRNTESSTANVSAIEIEAVNLLRKVGSEDLYDGFGHLVAGQCRKLQTEKQSTFMTFVVGIPEIFSQTENLPGADIILKRLRNALAAPPPPPLHQILPQAAPARRPTFSAAALQQPALLPQPPVPVYNPPQYQPVQNPSFLGLLNAELPPWQPNVPLQVRQNFAQAQQLDENLPSGSQLGRDFHGGN</sequence>
<name>A0AAV7D1W4_ENGPU</name>
<evidence type="ECO:0000259" key="2">
    <source>
        <dbReference type="PROSITE" id="PS51029"/>
    </source>
</evidence>
<evidence type="ECO:0000313" key="4">
    <source>
        <dbReference type="Proteomes" id="UP000824782"/>
    </source>
</evidence>
<dbReference type="PROSITE" id="PS51029">
    <property type="entry name" value="MADF"/>
    <property type="match status" value="1"/>
</dbReference>
<dbReference type="EMBL" id="WNYA01000001">
    <property type="protein sequence ID" value="KAG8591385.1"/>
    <property type="molecule type" value="Genomic_DNA"/>
</dbReference>
<comment type="caution">
    <text evidence="3">The sequence shown here is derived from an EMBL/GenBank/DDBJ whole genome shotgun (WGS) entry which is preliminary data.</text>
</comment>
<feature type="region of interest" description="Disordered" evidence="1">
    <location>
        <begin position="154"/>
        <end position="179"/>
    </location>
</feature>
<evidence type="ECO:0000313" key="3">
    <source>
        <dbReference type="EMBL" id="KAG8591385.1"/>
    </source>
</evidence>
<accession>A0AAV7D1W4</accession>
<organism evidence="3 4">
    <name type="scientific">Engystomops pustulosus</name>
    <name type="common">Tungara frog</name>
    <name type="synonym">Physalaemus pustulosus</name>
    <dbReference type="NCBI Taxonomy" id="76066"/>
    <lineage>
        <taxon>Eukaryota</taxon>
        <taxon>Metazoa</taxon>
        <taxon>Chordata</taxon>
        <taxon>Craniata</taxon>
        <taxon>Vertebrata</taxon>
        <taxon>Euteleostomi</taxon>
        <taxon>Amphibia</taxon>
        <taxon>Batrachia</taxon>
        <taxon>Anura</taxon>
        <taxon>Neobatrachia</taxon>
        <taxon>Hyloidea</taxon>
        <taxon>Leptodactylidae</taxon>
        <taxon>Leiuperinae</taxon>
        <taxon>Engystomops</taxon>
    </lineage>
</organism>
<dbReference type="GO" id="GO:0005667">
    <property type="term" value="C:transcription regulator complex"/>
    <property type="evidence" value="ECO:0007669"/>
    <property type="project" value="TreeGrafter"/>
</dbReference>
<dbReference type="Proteomes" id="UP000824782">
    <property type="component" value="Unassembled WGS sequence"/>
</dbReference>
<dbReference type="PANTHER" id="PTHR12243:SF69">
    <property type="entry name" value="SI:CH73-59F11.3"/>
    <property type="match status" value="1"/>
</dbReference>
<protein>
    <recommendedName>
        <fullName evidence="2">MADF domain-containing protein</fullName>
    </recommendedName>
</protein>
<dbReference type="PANTHER" id="PTHR12243">
    <property type="entry name" value="MADF DOMAIN TRANSCRIPTION FACTOR"/>
    <property type="match status" value="1"/>
</dbReference>
<dbReference type="GO" id="GO:0006357">
    <property type="term" value="P:regulation of transcription by RNA polymerase II"/>
    <property type="evidence" value="ECO:0007669"/>
    <property type="project" value="TreeGrafter"/>
</dbReference>
<dbReference type="GO" id="GO:0005634">
    <property type="term" value="C:nucleus"/>
    <property type="evidence" value="ECO:0007669"/>
    <property type="project" value="TreeGrafter"/>
</dbReference>
<dbReference type="SMART" id="SM00595">
    <property type="entry name" value="MADF"/>
    <property type="match status" value="1"/>
</dbReference>
<reference evidence="3" key="1">
    <citation type="thesis" date="2020" institute="ProQuest LLC" country="789 East Eisenhower Parkway, Ann Arbor, MI, USA">
        <title>Comparative Genomics and Chromosome Evolution.</title>
        <authorList>
            <person name="Mudd A.B."/>
        </authorList>
    </citation>
    <scope>NUCLEOTIDE SEQUENCE</scope>
    <source>
        <strain evidence="3">237g6f4</strain>
        <tissue evidence="3">Blood</tissue>
    </source>
</reference>
<feature type="domain" description="MADF" evidence="2">
    <location>
        <begin position="51"/>
        <end position="151"/>
    </location>
</feature>
<dbReference type="AlphaFoldDB" id="A0AAV7D1W4"/>
<dbReference type="InterPro" id="IPR039353">
    <property type="entry name" value="TF_Adf1"/>
</dbReference>
<feature type="compositionally biased region" description="Low complexity" evidence="1">
    <location>
        <begin position="199"/>
        <end position="212"/>
    </location>
</feature>